<reference evidence="2 3" key="1">
    <citation type="journal article" date="2010" name="ISME J.">
        <title>Fine-scale evolution: genomic, phenotypic and ecological differentiation in two coexisting Salinibacter ruber strains.</title>
        <authorList>
            <person name="Pena A."/>
            <person name="Teeling H."/>
            <person name="Huerta-Cepas J."/>
            <person name="Santos F."/>
            <person name="Yarza P."/>
            <person name="Brito-Echeverria J."/>
            <person name="Lucio M."/>
            <person name="Schmitt-Kopplin P."/>
            <person name="Meseguer I."/>
            <person name="Schenowitz C."/>
            <person name="Dossat C."/>
            <person name="Barbe V."/>
            <person name="Dopazo J."/>
            <person name="Rossello-Mora R."/>
            <person name="Schuler M."/>
            <person name="Glockner F.O."/>
            <person name="Amann R."/>
            <person name="Gabaldon T."/>
            <person name="Anton J."/>
        </authorList>
    </citation>
    <scope>NUCLEOTIDE SEQUENCE [LARGE SCALE GENOMIC DNA]</scope>
    <source>
        <strain evidence="2 3">M8</strain>
        <plasmid evidence="3">pSR61</plasmid>
    </source>
</reference>
<evidence type="ECO:0000256" key="1">
    <source>
        <dbReference type="SAM" id="MobiDB-lite"/>
    </source>
</evidence>
<dbReference type="KEGG" id="srm:SRM_p61018"/>
<accession>D5H4D4</accession>
<name>D5H4D4_SALRM</name>
<proteinExistence type="predicted"/>
<dbReference type="HOGENOM" id="CLU_997121_0_0_10"/>
<reference evidence="3" key="2">
    <citation type="submission" date="2010-04" db="EMBL/GenBank/DDBJ databases">
        <title>Genome sequence of Salinibacter ruber M8.</title>
        <authorList>
            <consortium name="Genoscope"/>
        </authorList>
    </citation>
    <scope>NUCLEOTIDE SEQUENCE [LARGE SCALE GENOMIC DNA]</scope>
    <source>
        <strain evidence="3">M8</strain>
        <plasmid evidence="3">pSR61</plasmid>
    </source>
</reference>
<evidence type="ECO:0000313" key="3">
    <source>
        <dbReference type="Proteomes" id="UP000000933"/>
    </source>
</evidence>
<evidence type="ECO:0008006" key="4">
    <source>
        <dbReference type="Google" id="ProtNLM"/>
    </source>
</evidence>
<dbReference type="Proteomes" id="UP000000933">
    <property type="component" value="Plasmid pSR61"/>
</dbReference>
<dbReference type="AlphaFoldDB" id="D5H4D4"/>
<dbReference type="EMBL" id="FP565812">
    <property type="protein sequence ID" value="CBH22774.1"/>
    <property type="molecule type" value="Genomic_DNA"/>
</dbReference>
<feature type="region of interest" description="Disordered" evidence="1">
    <location>
        <begin position="258"/>
        <end position="279"/>
    </location>
</feature>
<keyword evidence="2" id="KW-0614">Plasmid</keyword>
<geneLocation type="plasmid" evidence="2 3">
    <name>pSR61</name>
</geneLocation>
<sequence>MDIRTFLLLVLPILGAAFVAGCDGGGPLDEESSRSARGATARDSGSVNFAIRRRVSSSVPSSADSAFVRLWQPGGDFNQKKIADVPDPGSQTEIAFTVPAGRGYRVGVMVTEDKGAQFSRREKALIAYGESSTGTVVGGDTTEASVGVRPTEVTLRAPAALRPSETDTIAAVYNINPPDALILLSAQPGSSPSFEYFNQMLLTEIETPNTDTTVVQRFEITAPSVTSRDTTYVKVARIFEPPDPRDWITGNRELARSYFPTEKGPPSFEIPVVPDTTES</sequence>
<gene>
    <name evidence="2" type="ORF">SRM_p61018</name>
</gene>
<dbReference type="PROSITE" id="PS51257">
    <property type="entry name" value="PROKAR_LIPOPROTEIN"/>
    <property type="match status" value="1"/>
</dbReference>
<organism evidence="2 3">
    <name type="scientific">Salinibacter ruber (strain M8)</name>
    <dbReference type="NCBI Taxonomy" id="761659"/>
    <lineage>
        <taxon>Bacteria</taxon>
        <taxon>Pseudomonadati</taxon>
        <taxon>Rhodothermota</taxon>
        <taxon>Rhodothermia</taxon>
        <taxon>Rhodothermales</taxon>
        <taxon>Salinibacteraceae</taxon>
        <taxon>Salinibacter</taxon>
    </lineage>
</organism>
<protein>
    <recommendedName>
        <fullName evidence="4">Lipoprotein</fullName>
    </recommendedName>
</protein>
<evidence type="ECO:0000313" key="2">
    <source>
        <dbReference type="EMBL" id="CBH22774.1"/>
    </source>
</evidence>